<feature type="compositionally biased region" description="Low complexity" evidence="1">
    <location>
        <begin position="424"/>
        <end position="440"/>
    </location>
</feature>
<proteinExistence type="predicted"/>
<feature type="region of interest" description="Disordered" evidence="1">
    <location>
        <begin position="44"/>
        <end position="64"/>
    </location>
</feature>
<evidence type="ECO:0000256" key="1">
    <source>
        <dbReference type="SAM" id="MobiDB-lite"/>
    </source>
</evidence>
<feature type="compositionally biased region" description="Gly residues" evidence="1">
    <location>
        <begin position="88"/>
        <end position="105"/>
    </location>
</feature>
<reference evidence="2 3" key="1">
    <citation type="submission" date="2020-12" db="EMBL/GenBank/DDBJ databases">
        <title>Concerted genomic and epigenomic changes stabilize Arabidopsis allopolyploids.</title>
        <authorList>
            <person name="Chen Z."/>
        </authorList>
    </citation>
    <scope>NUCLEOTIDE SEQUENCE [LARGE SCALE GENOMIC DNA]</scope>
    <source>
        <strain evidence="2">Allo738</strain>
        <tissue evidence="2">Leaf</tissue>
    </source>
</reference>
<feature type="region of interest" description="Disordered" evidence="1">
    <location>
        <begin position="403"/>
        <end position="446"/>
    </location>
</feature>
<gene>
    <name evidence="2" type="ORF">ISN45_Aa06g004670</name>
</gene>
<accession>A0A8T1YT00</accession>
<feature type="compositionally biased region" description="Polar residues" evidence="1">
    <location>
        <begin position="51"/>
        <end position="62"/>
    </location>
</feature>
<keyword evidence="3" id="KW-1185">Reference proteome</keyword>
<dbReference type="Proteomes" id="UP000694240">
    <property type="component" value="Chromosome 11"/>
</dbReference>
<comment type="caution">
    <text evidence="2">The sequence shown here is derived from an EMBL/GenBank/DDBJ whole genome shotgun (WGS) entry which is preliminary data.</text>
</comment>
<name>A0A8T1YT00_9BRAS</name>
<sequence length="446" mass="50014">MAGENPQPRTKFIHIVASLEQVLDLKQMGFEDIVGRLLEYEERVGEETQSEDQGPQTLSVEATGSFKKETEAVITRRRYNRGSYNYGGYGRGSFGGDSSGRGMGRGKSTLQSQGGETDAGEGHEEDDVMEDITQDNHEDEVGEVVQGVPQLTSERRAKINKNRWFLVDISIEVFDRYKRGGVSRHLMKILNDMWGEAERHSSLLKAKKIMRPHLKMVDDWSRSVITRPHLKKVDDWSILEPSRVLMMLESCRILENIKPSRVMIFGYSVLVVEVVQRVLQEAIQGVEQEVCAQGILLAEVVHEVLHEVVQDVIQGAEQEDCVQGIVEVVQALVQEVIQGAEQEGDAQRMLVDTKMQSNLKLSNLKISKAEEEQEIVCQQRLKLRMFKAKKKLGSSINKSLMKNKRSSSAGELVQLKQGARVAQRSSRSSSSSYSRSSSEGSSEESS</sequence>
<feature type="region of interest" description="Disordered" evidence="1">
    <location>
        <begin position="88"/>
        <end position="124"/>
    </location>
</feature>
<evidence type="ECO:0000313" key="2">
    <source>
        <dbReference type="EMBL" id="KAG7549605.1"/>
    </source>
</evidence>
<protein>
    <submittedName>
        <fullName evidence="2">Uncharacterized protein</fullName>
    </submittedName>
</protein>
<dbReference type="EMBL" id="JAEFBK010000011">
    <property type="protein sequence ID" value="KAG7549605.1"/>
    <property type="molecule type" value="Genomic_DNA"/>
</dbReference>
<dbReference type="AlphaFoldDB" id="A0A8T1YT00"/>
<evidence type="ECO:0000313" key="3">
    <source>
        <dbReference type="Proteomes" id="UP000694240"/>
    </source>
</evidence>
<organism evidence="2 3">
    <name type="scientific">Arabidopsis thaliana x Arabidopsis arenosa</name>
    <dbReference type="NCBI Taxonomy" id="1240361"/>
    <lineage>
        <taxon>Eukaryota</taxon>
        <taxon>Viridiplantae</taxon>
        <taxon>Streptophyta</taxon>
        <taxon>Embryophyta</taxon>
        <taxon>Tracheophyta</taxon>
        <taxon>Spermatophyta</taxon>
        <taxon>Magnoliopsida</taxon>
        <taxon>eudicotyledons</taxon>
        <taxon>Gunneridae</taxon>
        <taxon>Pentapetalae</taxon>
        <taxon>rosids</taxon>
        <taxon>malvids</taxon>
        <taxon>Brassicales</taxon>
        <taxon>Brassicaceae</taxon>
        <taxon>Camelineae</taxon>
        <taxon>Arabidopsis</taxon>
    </lineage>
</organism>